<dbReference type="Proteomes" id="UP000652761">
    <property type="component" value="Unassembled WGS sequence"/>
</dbReference>
<reference evidence="1" key="1">
    <citation type="submission" date="2017-07" db="EMBL/GenBank/DDBJ databases">
        <title>Taro Niue Genome Assembly and Annotation.</title>
        <authorList>
            <person name="Atibalentja N."/>
            <person name="Keating K."/>
            <person name="Fields C.J."/>
        </authorList>
    </citation>
    <scope>NUCLEOTIDE SEQUENCE</scope>
    <source>
        <strain evidence="1">Niue_2</strain>
        <tissue evidence="1">Leaf</tissue>
    </source>
</reference>
<dbReference type="EMBL" id="NMUH01005042">
    <property type="protein sequence ID" value="MQM11639.1"/>
    <property type="molecule type" value="Genomic_DNA"/>
</dbReference>
<dbReference type="AlphaFoldDB" id="A0A843WNZ0"/>
<evidence type="ECO:0000313" key="1">
    <source>
        <dbReference type="EMBL" id="MQM11639.1"/>
    </source>
</evidence>
<comment type="caution">
    <text evidence="1">The sequence shown here is derived from an EMBL/GenBank/DDBJ whole genome shotgun (WGS) entry which is preliminary data.</text>
</comment>
<keyword evidence="2" id="KW-1185">Reference proteome</keyword>
<organism evidence="1 2">
    <name type="scientific">Colocasia esculenta</name>
    <name type="common">Wild taro</name>
    <name type="synonym">Arum esculentum</name>
    <dbReference type="NCBI Taxonomy" id="4460"/>
    <lineage>
        <taxon>Eukaryota</taxon>
        <taxon>Viridiplantae</taxon>
        <taxon>Streptophyta</taxon>
        <taxon>Embryophyta</taxon>
        <taxon>Tracheophyta</taxon>
        <taxon>Spermatophyta</taxon>
        <taxon>Magnoliopsida</taxon>
        <taxon>Liliopsida</taxon>
        <taxon>Araceae</taxon>
        <taxon>Aroideae</taxon>
        <taxon>Colocasieae</taxon>
        <taxon>Colocasia</taxon>
    </lineage>
</organism>
<evidence type="ECO:0000313" key="2">
    <source>
        <dbReference type="Proteomes" id="UP000652761"/>
    </source>
</evidence>
<name>A0A843WNZ0_COLES</name>
<protein>
    <submittedName>
        <fullName evidence="1">Uncharacterized protein</fullName>
    </submittedName>
</protein>
<sequence length="103" mass="11215">MGYHHTADSVPSSSTLKQWIRSAGYFYYCFYSCGGVLEPSSSSSDGLQPPALLIQIEGAGALGARGAVVRHRHHVRYFGYDALCYALNFDNGPDLDDEGEILP</sequence>
<proteinExistence type="predicted"/>
<accession>A0A843WNZ0</accession>
<gene>
    <name evidence="1" type="ORF">Taro_044549</name>
</gene>